<organism evidence="1 2">
    <name type="scientific">Latilactobacillus curvatus</name>
    <name type="common">Lactobacillus curvatus</name>
    <dbReference type="NCBI Taxonomy" id="28038"/>
    <lineage>
        <taxon>Bacteria</taxon>
        <taxon>Bacillati</taxon>
        <taxon>Bacillota</taxon>
        <taxon>Bacilli</taxon>
        <taxon>Lactobacillales</taxon>
        <taxon>Lactobacillaceae</taxon>
        <taxon>Latilactobacillus</taxon>
    </lineage>
</organism>
<reference evidence="1 2" key="1">
    <citation type="submission" date="2018-07" db="EMBL/GenBank/DDBJ databases">
        <title>Lactobacillus curvatus genome sequence.</title>
        <authorList>
            <person name="Prechtl R."/>
        </authorList>
    </citation>
    <scope>NUCLEOTIDE SEQUENCE [LARGE SCALE GENOMIC DNA]</scope>
    <source>
        <strain evidence="1 2">TMW 1.1928</strain>
    </source>
</reference>
<evidence type="ECO:0000313" key="1">
    <source>
        <dbReference type="EMBL" id="AXN36220.1"/>
    </source>
</evidence>
<dbReference type="OrthoDB" id="9805856at2"/>
<dbReference type="Gene3D" id="1.10.260.40">
    <property type="entry name" value="lambda repressor-like DNA-binding domains"/>
    <property type="match status" value="1"/>
</dbReference>
<dbReference type="InterPro" id="IPR001387">
    <property type="entry name" value="Cro/C1-type_HTH"/>
</dbReference>
<dbReference type="PROSITE" id="PS50943">
    <property type="entry name" value="HTH_CROC1"/>
    <property type="match status" value="1"/>
</dbReference>
<dbReference type="InterPro" id="IPR010982">
    <property type="entry name" value="Lambda_DNA-bd_dom_sf"/>
</dbReference>
<dbReference type="RefSeq" id="WP_065825856.1">
    <property type="nucleotide sequence ID" value="NZ_CP016602.1"/>
</dbReference>
<gene>
    <name evidence="1" type="ORF">DT351_07490</name>
</gene>
<dbReference type="AlphaFoldDB" id="A0A1B2A8E3"/>
<name>A0A1B2A8E3_LATCU</name>
<accession>A0A1B2A8E3</accession>
<sequence>MTIIDRIKELAAEQRISLAELERRTGLSSGSITKWGKSSPSIDKLQKVADYFGVTTDFLIGRNVTSSNDSNPEAELLAAHLNKDFTDDDMAKILDYIDMIKKSKK</sequence>
<dbReference type="Proteomes" id="UP000257607">
    <property type="component" value="Chromosome"/>
</dbReference>
<dbReference type="GO" id="GO:0003677">
    <property type="term" value="F:DNA binding"/>
    <property type="evidence" value="ECO:0007669"/>
    <property type="project" value="InterPro"/>
</dbReference>
<dbReference type="SUPFAM" id="SSF47413">
    <property type="entry name" value="lambda repressor-like DNA-binding domains"/>
    <property type="match status" value="1"/>
</dbReference>
<protein>
    <submittedName>
        <fullName evidence="1">XRE family transcriptional regulator</fullName>
    </submittedName>
</protein>
<proteinExistence type="predicted"/>
<dbReference type="Pfam" id="PF13443">
    <property type="entry name" value="HTH_26"/>
    <property type="match status" value="1"/>
</dbReference>
<dbReference type="CDD" id="cd00093">
    <property type="entry name" value="HTH_XRE"/>
    <property type="match status" value="1"/>
</dbReference>
<dbReference type="EMBL" id="CP031003">
    <property type="protein sequence ID" value="AXN36220.1"/>
    <property type="molecule type" value="Genomic_DNA"/>
</dbReference>
<dbReference type="SMART" id="SM00530">
    <property type="entry name" value="HTH_XRE"/>
    <property type="match status" value="1"/>
</dbReference>
<evidence type="ECO:0000313" key="2">
    <source>
        <dbReference type="Proteomes" id="UP000257607"/>
    </source>
</evidence>